<dbReference type="InterPro" id="IPR035987">
    <property type="entry name" value="Ribosomal_uS8_sf"/>
</dbReference>
<dbReference type="SUPFAM" id="SSF56047">
    <property type="entry name" value="Ribosomal protein S8"/>
    <property type="match status" value="1"/>
</dbReference>
<keyword evidence="6" id="KW-0694">RNA-binding</keyword>
<dbReference type="Pfam" id="PF00410">
    <property type="entry name" value="Ribosomal_S8"/>
    <property type="match status" value="1"/>
</dbReference>
<sequence length="164" mass="18531">MLKKPAGKKLNIYKLVSGLASIVKNRYRKLITMYTDPIADYLTRIRNAVRANHRVVEIPASNLKKEITKILFDQGYILSYKFEDNTVQGTIKIALKYNKETKESVIKKIQRISKPGLRKYASSKDLPRILNGLGIAIVSTSHGVMTGKQAQRENVGGEVLCYVY</sequence>
<dbReference type="Gene3D" id="3.30.1490.10">
    <property type="match status" value="1"/>
</dbReference>
<accession>A0ABP7GWA6</accession>
<keyword evidence="2 6" id="KW-0689">Ribosomal protein</keyword>
<dbReference type="InterPro" id="IPR000630">
    <property type="entry name" value="Ribosomal_uS8"/>
</dbReference>
<evidence type="ECO:0000256" key="1">
    <source>
        <dbReference type="ARBA" id="ARBA00006471"/>
    </source>
</evidence>
<name>A0ABP7GWA6_9FLAO</name>
<evidence type="ECO:0000256" key="3">
    <source>
        <dbReference type="ARBA" id="ARBA00023274"/>
    </source>
</evidence>
<evidence type="ECO:0000313" key="8">
    <source>
        <dbReference type="Proteomes" id="UP001501456"/>
    </source>
</evidence>
<proteinExistence type="inferred from homology"/>
<dbReference type="GO" id="GO:0005840">
    <property type="term" value="C:ribosome"/>
    <property type="evidence" value="ECO:0007669"/>
    <property type="project" value="UniProtKB-KW"/>
</dbReference>
<keyword evidence="8" id="KW-1185">Reference proteome</keyword>
<reference evidence="8" key="1">
    <citation type="journal article" date="2019" name="Int. J. Syst. Evol. Microbiol.">
        <title>The Global Catalogue of Microorganisms (GCM) 10K type strain sequencing project: providing services to taxonomists for standard genome sequencing and annotation.</title>
        <authorList>
            <consortium name="The Broad Institute Genomics Platform"/>
            <consortium name="The Broad Institute Genome Sequencing Center for Infectious Disease"/>
            <person name="Wu L."/>
            <person name="Ma J."/>
        </authorList>
    </citation>
    <scope>NUCLEOTIDE SEQUENCE [LARGE SCALE GENOMIC DNA]</scope>
    <source>
        <strain evidence="8">JCM 17525</strain>
    </source>
</reference>
<keyword evidence="6" id="KW-0699">rRNA-binding</keyword>
<protein>
    <recommendedName>
        <fullName evidence="4 6">Small ribosomal subunit protein uS8</fullName>
    </recommendedName>
</protein>
<comment type="function">
    <text evidence="6">One of the primary rRNA binding proteins, it binds directly to 16S rRNA central domain where it helps coordinate assembly of the platform of the 30S subunit.</text>
</comment>
<dbReference type="Gene3D" id="3.30.1370.30">
    <property type="match status" value="1"/>
</dbReference>
<gene>
    <name evidence="6 7" type="primary">rpsH</name>
    <name evidence="7" type="ORF">GCM10022271_00320</name>
</gene>
<evidence type="ECO:0000256" key="4">
    <source>
        <dbReference type="ARBA" id="ARBA00035258"/>
    </source>
</evidence>
<organism evidence="7 8">
    <name type="scientific">Corallibacter vietnamensis</name>
    <dbReference type="NCBI Taxonomy" id="904130"/>
    <lineage>
        <taxon>Bacteria</taxon>
        <taxon>Pseudomonadati</taxon>
        <taxon>Bacteroidota</taxon>
        <taxon>Flavobacteriia</taxon>
        <taxon>Flavobacteriales</taxon>
        <taxon>Flavobacteriaceae</taxon>
        <taxon>Corallibacter</taxon>
    </lineage>
</organism>
<keyword evidence="3 6" id="KW-0687">Ribonucleoprotein</keyword>
<evidence type="ECO:0000313" key="7">
    <source>
        <dbReference type="EMBL" id="GAA3772149.1"/>
    </source>
</evidence>
<comment type="subunit">
    <text evidence="5 6">Part of the 30S ribosomal subunit. Contacts proteins S5 and S12.</text>
</comment>
<evidence type="ECO:0000256" key="2">
    <source>
        <dbReference type="ARBA" id="ARBA00022980"/>
    </source>
</evidence>
<comment type="similarity">
    <text evidence="1 6">Belongs to the universal ribosomal protein uS8 family.</text>
</comment>
<dbReference type="HAMAP" id="MF_01302_B">
    <property type="entry name" value="Ribosomal_uS8_B"/>
    <property type="match status" value="1"/>
</dbReference>
<dbReference type="NCBIfam" id="NF001109">
    <property type="entry name" value="PRK00136.1"/>
    <property type="match status" value="1"/>
</dbReference>
<dbReference type="PANTHER" id="PTHR11758">
    <property type="entry name" value="40S RIBOSOMAL PROTEIN S15A"/>
    <property type="match status" value="1"/>
</dbReference>
<comment type="caution">
    <text evidence="7">The sequence shown here is derived from an EMBL/GenBank/DDBJ whole genome shotgun (WGS) entry which is preliminary data.</text>
</comment>
<dbReference type="EMBL" id="BAABBI010000001">
    <property type="protein sequence ID" value="GAA3772149.1"/>
    <property type="molecule type" value="Genomic_DNA"/>
</dbReference>
<evidence type="ECO:0000256" key="5">
    <source>
        <dbReference type="ARBA" id="ARBA00046740"/>
    </source>
</evidence>
<evidence type="ECO:0000256" key="6">
    <source>
        <dbReference type="HAMAP-Rule" id="MF_01302"/>
    </source>
</evidence>
<dbReference type="Proteomes" id="UP001501456">
    <property type="component" value="Unassembled WGS sequence"/>
</dbReference>